<sequence>MAKRKKNEPEAPAGPPDLFDLLTPPTEEGRYDREIALPVDAPPFVPYGATLPPLEAADRPRPSADDSHLAGGGEPTADQPPSDEVCPPDDTMERIRQDGLKCTACELYKTRTHFVLGEGPVPADLVFIGEAPGADEDATGRPFVGRAGQHLDKILAAAGFRREEVYICNILKDRPPDNRTPTLEEMRACTPLLRRQLALLRPKLLALLGNTAVKYVIGPDAPGITKIHGRWFTSIFGIPCMPMYHPSYLLRNQSRAVGSPNWEMWQDIQALKKRYDEIRRG</sequence>
<gene>
    <name evidence="14" type="ORF">OZSIB_3868</name>
</gene>
<evidence type="ECO:0000256" key="10">
    <source>
        <dbReference type="ARBA" id="ARBA00023014"/>
    </source>
</evidence>
<evidence type="ECO:0000256" key="1">
    <source>
        <dbReference type="ARBA" id="ARBA00001400"/>
    </source>
</evidence>
<comment type="caution">
    <text evidence="14">The sequence shown here is derived from an EMBL/GenBank/DDBJ whole genome shotgun (WGS) entry which is preliminary data.</text>
</comment>
<dbReference type="InterPro" id="IPR036895">
    <property type="entry name" value="Uracil-DNA_glycosylase-like_sf"/>
</dbReference>
<dbReference type="AlphaFoldDB" id="A0A367ZQI1"/>
<dbReference type="Proteomes" id="UP000252355">
    <property type="component" value="Unassembled WGS sequence"/>
</dbReference>
<evidence type="ECO:0000256" key="12">
    <source>
        <dbReference type="SAM" id="MobiDB-lite"/>
    </source>
</evidence>
<dbReference type="PANTHER" id="PTHR33693">
    <property type="entry name" value="TYPE-5 URACIL-DNA GLYCOSYLASE"/>
    <property type="match status" value="1"/>
</dbReference>
<dbReference type="PANTHER" id="PTHR33693:SF1">
    <property type="entry name" value="TYPE-4 URACIL-DNA GLYCOSYLASE"/>
    <property type="match status" value="1"/>
</dbReference>
<evidence type="ECO:0000256" key="2">
    <source>
        <dbReference type="ARBA" id="ARBA00006521"/>
    </source>
</evidence>
<evidence type="ECO:0000313" key="15">
    <source>
        <dbReference type="Proteomes" id="UP000252355"/>
    </source>
</evidence>
<dbReference type="NCBIfam" id="TIGR00758">
    <property type="entry name" value="UDG_fam4"/>
    <property type="match status" value="1"/>
</dbReference>
<dbReference type="GO" id="GO:0046872">
    <property type="term" value="F:metal ion binding"/>
    <property type="evidence" value="ECO:0007669"/>
    <property type="project" value="UniProtKB-KW"/>
</dbReference>
<protein>
    <recommendedName>
        <fullName evidence="4">Type-4 uracil-DNA glycosylase</fullName>
        <ecNumber evidence="3">3.2.2.27</ecNumber>
    </recommendedName>
</protein>
<feature type="compositionally biased region" description="Low complexity" evidence="12">
    <location>
        <begin position="16"/>
        <end position="26"/>
    </location>
</feature>
<evidence type="ECO:0000259" key="13">
    <source>
        <dbReference type="SMART" id="SM00986"/>
    </source>
</evidence>
<feature type="domain" description="Uracil-DNA glycosylase-like" evidence="13">
    <location>
        <begin position="116"/>
        <end position="269"/>
    </location>
</feature>
<dbReference type="EC" id="3.2.2.27" evidence="3"/>
<dbReference type="InterPro" id="IPR005122">
    <property type="entry name" value="Uracil-DNA_glycosylase-like"/>
</dbReference>
<evidence type="ECO:0000256" key="6">
    <source>
        <dbReference type="ARBA" id="ARBA00022723"/>
    </source>
</evidence>
<dbReference type="InterPro" id="IPR005273">
    <property type="entry name" value="Ura-DNA_glyco_family4"/>
</dbReference>
<keyword evidence="11" id="KW-0234">DNA repair</keyword>
<evidence type="ECO:0000256" key="11">
    <source>
        <dbReference type="ARBA" id="ARBA00023204"/>
    </source>
</evidence>
<keyword evidence="9" id="KW-0408">Iron</keyword>
<dbReference type="SMART" id="SM00986">
    <property type="entry name" value="UDG"/>
    <property type="match status" value="1"/>
</dbReference>
<evidence type="ECO:0000256" key="9">
    <source>
        <dbReference type="ARBA" id="ARBA00023004"/>
    </source>
</evidence>
<evidence type="ECO:0000256" key="7">
    <source>
        <dbReference type="ARBA" id="ARBA00022763"/>
    </source>
</evidence>
<dbReference type="GO" id="GO:0004844">
    <property type="term" value="F:uracil DNA N-glycosylase activity"/>
    <property type="evidence" value="ECO:0007669"/>
    <property type="project" value="UniProtKB-EC"/>
</dbReference>
<dbReference type="GO" id="GO:0051539">
    <property type="term" value="F:4 iron, 4 sulfur cluster binding"/>
    <property type="evidence" value="ECO:0007669"/>
    <property type="project" value="UniProtKB-KW"/>
</dbReference>
<keyword evidence="8" id="KW-0378">Hydrolase</keyword>
<dbReference type="SUPFAM" id="SSF52141">
    <property type="entry name" value="Uracil-DNA glycosylase-like"/>
    <property type="match status" value="1"/>
</dbReference>
<accession>A0A367ZQI1</accession>
<evidence type="ECO:0000256" key="8">
    <source>
        <dbReference type="ARBA" id="ARBA00022801"/>
    </source>
</evidence>
<keyword evidence="5" id="KW-0004">4Fe-4S</keyword>
<evidence type="ECO:0000256" key="4">
    <source>
        <dbReference type="ARBA" id="ARBA00019403"/>
    </source>
</evidence>
<name>A0A367ZQI1_9BACT</name>
<keyword evidence="6" id="KW-0479">Metal-binding</keyword>
<dbReference type="CDD" id="cd10030">
    <property type="entry name" value="UDG-F4_TTUDGA_SPO1dp_like"/>
    <property type="match status" value="1"/>
</dbReference>
<dbReference type="Gene3D" id="3.40.470.10">
    <property type="entry name" value="Uracil-DNA glycosylase-like domain"/>
    <property type="match status" value="1"/>
</dbReference>
<organism evidence="14 15">
    <name type="scientific">Candidatus Ozemobacter sibiricus</name>
    <dbReference type="NCBI Taxonomy" id="2268124"/>
    <lineage>
        <taxon>Bacteria</taxon>
        <taxon>Candidatus Ozemobacteria</taxon>
        <taxon>Candidatus Ozemobacterales</taxon>
        <taxon>Candidatus Ozemobacteraceae</taxon>
        <taxon>Candidatus Ozemobacter</taxon>
    </lineage>
</organism>
<evidence type="ECO:0000256" key="3">
    <source>
        <dbReference type="ARBA" id="ARBA00012030"/>
    </source>
</evidence>
<keyword evidence="10" id="KW-0411">Iron-sulfur</keyword>
<keyword evidence="7" id="KW-0227">DNA damage</keyword>
<dbReference type="InterPro" id="IPR051536">
    <property type="entry name" value="UDG_Type-4/5"/>
</dbReference>
<evidence type="ECO:0000256" key="5">
    <source>
        <dbReference type="ARBA" id="ARBA00022485"/>
    </source>
</evidence>
<evidence type="ECO:0000313" key="14">
    <source>
        <dbReference type="EMBL" id="RCK79999.1"/>
    </source>
</evidence>
<proteinExistence type="inferred from homology"/>
<dbReference type="SMART" id="SM00987">
    <property type="entry name" value="UreE_C"/>
    <property type="match status" value="1"/>
</dbReference>
<feature type="region of interest" description="Disordered" evidence="12">
    <location>
        <begin position="1"/>
        <end position="90"/>
    </location>
</feature>
<dbReference type="Pfam" id="PF03167">
    <property type="entry name" value="UDG"/>
    <property type="match status" value="1"/>
</dbReference>
<dbReference type="EMBL" id="QOQW01000009">
    <property type="protein sequence ID" value="RCK79999.1"/>
    <property type="molecule type" value="Genomic_DNA"/>
</dbReference>
<reference evidence="14 15" key="1">
    <citation type="submission" date="2018-05" db="EMBL/GenBank/DDBJ databases">
        <title>A metagenomic window into the 2 km-deep terrestrial subsurface aquifer revealed taxonomically and functionally diverse microbial community comprising novel uncultured bacterial lineages.</title>
        <authorList>
            <person name="Kadnikov V.V."/>
            <person name="Mardanov A.V."/>
            <person name="Beletsky A.V."/>
            <person name="Banks D."/>
            <person name="Pimenov N.V."/>
            <person name="Frank Y.A."/>
            <person name="Karnachuk O.V."/>
            <person name="Ravin N.V."/>
        </authorList>
    </citation>
    <scope>NUCLEOTIDE SEQUENCE [LARGE SCALE GENOMIC DNA]</scope>
    <source>
        <strain evidence="14">BY5</strain>
    </source>
</reference>
<dbReference type="GO" id="GO:0006281">
    <property type="term" value="P:DNA repair"/>
    <property type="evidence" value="ECO:0007669"/>
    <property type="project" value="UniProtKB-KW"/>
</dbReference>
<comment type="similarity">
    <text evidence="2">Belongs to the uracil-DNA glycosylase (UDG) superfamily. Type 4 (UDGa) family.</text>
</comment>
<comment type="catalytic activity">
    <reaction evidence="1">
        <text>Hydrolyzes single-stranded DNA or mismatched double-stranded DNA and polynucleotides, releasing free uracil.</text>
        <dbReference type="EC" id="3.2.2.27"/>
    </reaction>
</comment>
<feature type="compositionally biased region" description="Basic and acidic residues" evidence="12">
    <location>
        <begin position="56"/>
        <end position="68"/>
    </location>
</feature>